<evidence type="ECO:0000313" key="2">
    <source>
        <dbReference type="EMBL" id="CAF3932457.1"/>
    </source>
</evidence>
<sequence length="96" mass="11239">MRAKRRSDTAAEKKEATHPQHLLYELVTNLFTHDEIQKCSLDGKVKQSIAFPSEKMRAIDDQLSHLYSVFYSMYRNSPGLVAFREKTRQFINYQAI</sequence>
<accession>A0A8S2EEA1</accession>
<protein>
    <submittedName>
        <fullName evidence="1">Uncharacterized protein</fullName>
    </submittedName>
</protein>
<evidence type="ECO:0000313" key="3">
    <source>
        <dbReference type="Proteomes" id="UP000677228"/>
    </source>
</evidence>
<evidence type="ECO:0000313" key="1">
    <source>
        <dbReference type="EMBL" id="CAF1139460.1"/>
    </source>
</evidence>
<gene>
    <name evidence="1" type="ORF">OVA965_LOCUS21053</name>
    <name evidence="2" type="ORF">TMI583_LOCUS21610</name>
</gene>
<proteinExistence type="predicted"/>
<dbReference type="AlphaFoldDB" id="A0A8S2EEA1"/>
<dbReference type="EMBL" id="CAJNOK010011407">
    <property type="protein sequence ID" value="CAF1139460.1"/>
    <property type="molecule type" value="Genomic_DNA"/>
</dbReference>
<dbReference type="Proteomes" id="UP000677228">
    <property type="component" value="Unassembled WGS sequence"/>
</dbReference>
<comment type="caution">
    <text evidence="1">The sequence shown here is derived from an EMBL/GenBank/DDBJ whole genome shotgun (WGS) entry which is preliminary data.</text>
</comment>
<reference evidence="1" key="1">
    <citation type="submission" date="2021-02" db="EMBL/GenBank/DDBJ databases">
        <authorList>
            <person name="Nowell W R."/>
        </authorList>
    </citation>
    <scope>NUCLEOTIDE SEQUENCE</scope>
</reference>
<organism evidence="1 3">
    <name type="scientific">Didymodactylos carnosus</name>
    <dbReference type="NCBI Taxonomy" id="1234261"/>
    <lineage>
        <taxon>Eukaryota</taxon>
        <taxon>Metazoa</taxon>
        <taxon>Spiralia</taxon>
        <taxon>Gnathifera</taxon>
        <taxon>Rotifera</taxon>
        <taxon>Eurotatoria</taxon>
        <taxon>Bdelloidea</taxon>
        <taxon>Philodinida</taxon>
        <taxon>Philodinidae</taxon>
        <taxon>Didymodactylos</taxon>
    </lineage>
</organism>
<dbReference type="EMBL" id="CAJOBA010025741">
    <property type="protein sequence ID" value="CAF3932457.1"/>
    <property type="molecule type" value="Genomic_DNA"/>
</dbReference>
<name>A0A8S2EEA1_9BILA</name>
<dbReference type="Proteomes" id="UP000682733">
    <property type="component" value="Unassembled WGS sequence"/>
</dbReference>